<evidence type="ECO:0008006" key="3">
    <source>
        <dbReference type="Google" id="ProtNLM"/>
    </source>
</evidence>
<dbReference type="CDD" id="cd00093">
    <property type="entry name" value="HTH_XRE"/>
    <property type="match status" value="1"/>
</dbReference>
<proteinExistence type="predicted"/>
<keyword evidence="2" id="KW-1185">Reference proteome</keyword>
<dbReference type="InterPro" id="IPR001387">
    <property type="entry name" value="Cro/C1-type_HTH"/>
</dbReference>
<organism evidence="1 2">
    <name type="scientific">Zhihengliuella salsuginis</name>
    <dbReference type="NCBI Taxonomy" id="578222"/>
    <lineage>
        <taxon>Bacteria</taxon>
        <taxon>Bacillati</taxon>
        <taxon>Actinomycetota</taxon>
        <taxon>Actinomycetes</taxon>
        <taxon>Micrococcales</taxon>
        <taxon>Micrococcaceae</taxon>
        <taxon>Zhihengliuella</taxon>
    </lineage>
</organism>
<protein>
    <recommendedName>
        <fullName evidence="3">Helix-turn-helix domain-containing protein</fullName>
    </recommendedName>
</protein>
<dbReference type="EMBL" id="BMXK01000011">
    <property type="protein sequence ID" value="GHD10886.1"/>
    <property type="molecule type" value="Genomic_DNA"/>
</dbReference>
<accession>A0ABQ3GJL0</accession>
<sequence>MDVNRVVAEGLRRSVEKSGLSQGSFAHALGTSPARFSTYVSGEVSPSAATYLRAEILAEAIADAGRRGLMTAPDTARAIREPLRSRTEPDAWRMLLQGRDHLRFLLESGDGTAWEARPESCGDRRWDALLAALAEHEFASAGQHPPLWTERTRLAQAWMPDHPFMSPDRVRRQTPEWLAARGIFVPAKDLVTA</sequence>
<dbReference type="InterPro" id="IPR010982">
    <property type="entry name" value="Lambda_DNA-bd_dom_sf"/>
</dbReference>
<evidence type="ECO:0000313" key="2">
    <source>
        <dbReference type="Proteomes" id="UP000642819"/>
    </source>
</evidence>
<dbReference type="SUPFAM" id="SSF47413">
    <property type="entry name" value="lambda repressor-like DNA-binding domains"/>
    <property type="match status" value="1"/>
</dbReference>
<dbReference type="Proteomes" id="UP000642819">
    <property type="component" value="Unassembled WGS sequence"/>
</dbReference>
<gene>
    <name evidence="1" type="ORF">GCM10008096_24890</name>
</gene>
<dbReference type="RefSeq" id="WP_189350916.1">
    <property type="nucleotide sequence ID" value="NZ_BMXK01000011.1"/>
</dbReference>
<reference evidence="2" key="1">
    <citation type="journal article" date="2019" name="Int. J. Syst. Evol. Microbiol.">
        <title>The Global Catalogue of Microorganisms (GCM) 10K type strain sequencing project: providing services to taxonomists for standard genome sequencing and annotation.</title>
        <authorList>
            <consortium name="The Broad Institute Genomics Platform"/>
            <consortium name="The Broad Institute Genome Sequencing Center for Infectious Disease"/>
            <person name="Wu L."/>
            <person name="Ma J."/>
        </authorList>
    </citation>
    <scope>NUCLEOTIDE SEQUENCE [LARGE SCALE GENOMIC DNA]</scope>
    <source>
        <strain evidence="2">KCTC 19466</strain>
    </source>
</reference>
<name>A0ABQ3GJL0_9MICC</name>
<evidence type="ECO:0000313" key="1">
    <source>
        <dbReference type="EMBL" id="GHD10886.1"/>
    </source>
</evidence>
<comment type="caution">
    <text evidence="1">The sequence shown here is derived from an EMBL/GenBank/DDBJ whole genome shotgun (WGS) entry which is preliminary data.</text>
</comment>